<evidence type="ECO:0000313" key="3">
    <source>
        <dbReference type="Proteomes" id="UP000294820"/>
    </source>
</evidence>
<dbReference type="EC" id="2.7.1.156" evidence="2"/>
<gene>
    <name evidence="2" type="primary">thiK</name>
    <name evidence="2" type="ORF">DAQ1742_02828</name>
</gene>
<organism evidence="2 3">
    <name type="scientific">Dickeya aquatica</name>
    <dbReference type="NCBI Taxonomy" id="1401087"/>
    <lineage>
        <taxon>Bacteria</taxon>
        <taxon>Pseudomonadati</taxon>
        <taxon>Pseudomonadota</taxon>
        <taxon>Gammaproteobacteria</taxon>
        <taxon>Enterobacterales</taxon>
        <taxon>Pectobacteriaceae</taxon>
        <taxon>Dickeya</taxon>
    </lineage>
</organism>
<dbReference type="KEGG" id="daq:DAQ1742_02828"/>
<dbReference type="InterPro" id="IPR002575">
    <property type="entry name" value="Aminoglycoside_PTrfase"/>
</dbReference>
<dbReference type="EMBL" id="LT615367">
    <property type="protein sequence ID" value="SLM63679.1"/>
    <property type="molecule type" value="Genomic_DNA"/>
</dbReference>
<reference evidence="2 3" key="1">
    <citation type="submission" date="2016-09" db="EMBL/GenBank/DDBJ databases">
        <authorList>
            <person name="Reverchon S."/>
            <person name="Nasser W."/>
            <person name="Leonard S."/>
            <person name="Brochier C."/>
            <person name="Duprey A."/>
        </authorList>
    </citation>
    <scope>NUCLEOTIDE SEQUENCE [LARGE SCALE GENOMIC DNA]</scope>
    <source>
        <strain evidence="2 3">174/2</strain>
    </source>
</reference>
<sequence length="267" mass="30996">MLQQVFPAVVSGGFKLQPLGGLSNQSWRIDCEAGNWLARGETAQGRQMGIARQREFRVLRHLQGIVPRALCWRDGWLLVEWLSGEVLNRVQFFAWLHDGGLATRLAELHHRPRYGYPLPLTRLLEQHWQNMAPGRRTPKLRRAYQRITTRRLPAPLHIAPLHLDVHAGNLVATASGYRLIDWEYAADGDIALELALLFRSAGLSRQQQQDFLHHYCACWPGLTPARLLRHVIGWYDVVDYLVLMWCEVRWQQSGEEIYRQMADHWQQ</sequence>
<dbReference type="GO" id="GO:0019165">
    <property type="term" value="F:thiamine kinase activity"/>
    <property type="evidence" value="ECO:0007669"/>
    <property type="project" value="UniProtKB-EC"/>
</dbReference>
<keyword evidence="3" id="KW-1185">Reference proteome</keyword>
<dbReference type="SUPFAM" id="SSF56112">
    <property type="entry name" value="Protein kinase-like (PK-like)"/>
    <property type="match status" value="1"/>
</dbReference>
<dbReference type="InterPro" id="IPR011009">
    <property type="entry name" value="Kinase-like_dom_sf"/>
</dbReference>
<proteinExistence type="predicted"/>
<name>A0A375ADK3_9GAMM</name>
<keyword evidence="2" id="KW-0418">Kinase</keyword>
<dbReference type="AlphaFoldDB" id="A0A375ADK3"/>
<dbReference type="Gene3D" id="3.90.1200.10">
    <property type="match status" value="1"/>
</dbReference>
<dbReference type="Proteomes" id="UP000294820">
    <property type="component" value="Chromosome 1"/>
</dbReference>
<evidence type="ECO:0000313" key="2">
    <source>
        <dbReference type="EMBL" id="SLM63679.1"/>
    </source>
</evidence>
<dbReference type="EC" id="2.7.1.89" evidence="2"/>
<accession>A0A375ADK3</accession>
<feature type="domain" description="Aminoglycoside phosphotransferase" evidence="1">
    <location>
        <begin position="20"/>
        <end position="222"/>
    </location>
</feature>
<keyword evidence="2" id="KW-0808">Transferase</keyword>
<protein>
    <submittedName>
        <fullName evidence="2">Thiamine kinase @ Adenosylcobinamide kinase</fullName>
        <ecNumber evidence="2">2.7.1.156</ecNumber>
        <ecNumber evidence="2">2.7.1.89</ecNumber>
    </submittedName>
</protein>
<evidence type="ECO:0000259" key="1">
    <source>
        <dbReference type="Pfam" id="PF01636"/>
    </source>
</evidence>
<dbReference type="GO" id="GO:0043752">
    <property type="term" value="F:adenosylcobinamide kinase activity"/>
    <property type="evidence" value="ECO:0007669"/>
    <property type="project" value="UniProtKB-EC"/>
</dbReference>
<dbReference type="Pfam" id="PF01636">
    <property type="entry name" value="APH"/>
    <property type="match status" value="1"/>
</dbReference>